<dbReference type="InterPro" id="IPR011712">
    <property type="entry name" value="Sig_transdc_His_kin_sub3_dim/P"/>
</dbReference>
<dbReference type="SUPFAM" id="SSF55874">
    <property type="entry name" value="ATPase domain of HSP90 chaperone/DNA topoisomerase II/histidine kinase"/>
    <property type="match status" value="1"/>
</dbReference>
<dbReference type="Proteomes" id="UP000681317">
    <property type="component" value="Chromosome"/>
</dbReference>
<keyword evidence="7" id="KW-1185">Reference proteome</keyword>
<reference evidence="6 7" key="1">
    <citation type="submission" date="2021-03" db="EMBL/GenBank/DDBJ databases">
        <title>Complete Genome Sequences of Two Lysobacter Strains Isolated from Sea Water (Lysobacter caseinilyticus) and Soil (Lysobacter helvus) in South Korea.</title>
        <authorList>
            <person name="Watanabe Y."/>
            <person name="Arakawa K."/>
        </authorList>
    </citation>
    <scope>NUCLEOTIDE SEQUENCE [LARGE SCALE GENOMIC DNA]</scope>
    <source>
        <strain evidence="6 7">KVB24</strain>
    </source>
</reference>
<gene>
    <name evidence="6" type="ORF">LYSCAS_01530</name>
</gene>
<feature type="transmembrane region" description="Helical" evidence="4">
    <location>
        <begin position="164"/>
        <end position="188"/>
    </location>
</feature>
<evidence type="ECO:0000313" key="6">
    <source>
        <dbReference type="EMBL" id="BCT91129.1"/>
    </source>
</evidence>
<feature type="transmembrane region" description="Helical" evidence="4">
    <location>
        <begin position="38"/>
        <end position="58"/>
    </location>
</feature>
<feature type="transmembrane region" description="Helical" evidence="4">
    <location>
        <begin position="194"/>
        <end position="212"/>
    </location>
</feature>
<feature type="transmembrane region" description="Helical" evidence="4">
    <location>
        <begin position="97"/>
        <end position="120"/>
    </location>
</feature>
<dbReference type="EMBL" id="AP024545">
    <property type="protein sequence ID" value="BCT91129.1"/>
    <property type="molecule type" value="Genomic_DNA"/>
</dbReference>
<keyword evidence="4" id="KW-0812">Transmembrane</keyword>
<proteinExistence type="predicted"/>
<keyword evidence="4" id="KW-0472">Membrane</keyword>
<keyword evidence="4" id="KW-1133">Transmembrane helix</keyword>
<feature type="transmembrane region" description="Helical" evidence="4">
    <location>
        <begin position="132"/>
        <end position="152"/>
    </location>
</feature>
<feature type="transmembrane region" description="Helical" evidence="4">
    <location>
        <begin position="219"/>
        <end position="240"/>
    </location>
</feature>
<feature type="transmembrane region" description="Helical" evidence="4">
    <location>
        <begin position="64"/>
        <end position="85"/>
    </location>
</feature>
<dbReference type="Gene3D" id="3.30.565.10">
    <property type="entry name" value="Histidine kinase-like ATPase, C-terminal domain"/>
    <property type="match status" value="1"/>
</dbReference>
<keyword evidence="2" id="KW-0418">Kinase</keyword>
<sequence length="500" mass="53971">MAPAYIALWAGLYLLSSMHWFLPAGLRLAALWLMPRRWWWAIALCEAAAIVLVALARGTFTDPVALLLAATVPWCLYALIVGTFARSPGPSPTPDTMMRFLLCGIAASVVTAGALVLINLMDDGVLPQPPVAMLYSFAVGDFIGILVVASLARTLLGQLGPQRVPWHVVFGEGWVLAPVLVVLVLSALPHRNVPLYPVMLAIFPLFWLSFHYGWRACSVALGLLSAAVHGLGVGTLGSSWPLPQLQLLIAASGFAGLSLGVSGDALRTQGKALKNTVDMLSSRTRALSDTANRLVSQQEEERRRIGAELHDQLGQDMTAIATRLRLVERTPDQDAMRDGLRSIADLVGDAHEHLREVIQALHPLVLHRFGLARALSEGPMHELARDHGITYQCTIEGNVDRVPPEVATALYRICQEATTNCVRHGCGGRIAVHLAVWEHASAADVHLRIEDDGGAFDPGNGKGLGLQNIHDRADAIGAEYVFNPDSGYPRHLLDVRVPAG</sequence>
<dbReference type="PANTHER" id="PTHR24421">
    <property type="entry name" value="NITRATE/NITRITE SENSOR PROTEIN NARX-RELATED"/>
    <property type="match status" value="1"/>
</dbReference>
<evidence type="ECO:0000259" key="5">
    <source>
        <dbReference type="Pfam" id="PF07730"/>
    </source>
</evidence>
<dbReference type="InterPro" id="IPR050482">
    <property type="entry name" value="Sensor_HK_TwoCompSys"/>
</dbReference>
<evidence type="ECO:0000256" key="1">
    <source>
        <dbReference type="ARBA" id="ARBA00022679"/>
    </source>
</evidence>
<keyword evidence="1" id="KW-0808">Transferase</keyword>
<evidence type="ECO:0000256" key="2">
    <source>
        <dbReference type="ARBA" id="ARBA00022777"/>
    </source>
</evidence>
<dbReference type="InterPro" id="IPR036890">
    <property type="entry name" value="HATPase_C_sf"/>
</dbReference>
<feature type="transmembrane region" description="Helical" evidence="4">
    <location>
        <begin position="6"/>
        <end position="26"/>
    </location>
</feature>
<evidence type="ECO:0000256" key="3">
    <source>
        <dbReference type="ARBA" id="ARBA00023012"/>
    </source>
</evidence>
<accession>A0ABN6FNL2</accession>
<protein>
    <recommendedName>
        <fullName evidence="5">Signal transduction histidine kinase subgroup 3 dimerisation and phosphoacceptor domain-containing protein</fullName>
    </recommendedName>
</protein>
<keyword evidence="3" id="KW-0902">Two-component regulatory system</keyword>
<dbReference type="CDD" id="cd16917">
    <property type="entry name" value="HATPase_UhpB-NarQ-NarX-like"/>
    <property type="match status" value="1"/>
</dbReference>
<dbReference type="Gene3D" id="1.20.5.1930">
    <property type="match status" value="1"/>
</dbReference>
<organism evidence="6 7">
    <name type="scientific">Noviluteimonas caseinilytica</name>
    <dbReference type="NCBI Taxonomy" id="2675101"/>
    <lineage>
        <taxon>Bacteria</taxon>
        <taxon>Pseudomonadati</taxon>
        <taxon>Pseudomonadota</taxon>
        <taxon>Gammaproteobacteria</taxon>
        <taxon>Lysobacterales</taxon>
        <taxon>Lysobacteraceae</taxon>
        <taxon>Noviluteimonas</taxon>
    </lineage>
</organism>
<name>A0ABN6FNL2_9GAMM</name>
<evidence type="ECO:0000256" key="4">
    <source>
        <dbReference type="SAM" id="Phobius"/>
    </source>
</evidence>
<evidence type="ECO:0000313" key="7">
    <source>
        <dbReference type="Proteomes" id="UP000681317"/>
    </source>
</evidence>
<dbReference type="Pfam" id="PF07730">
    <property type="entry name" value="HisKA_3"/>
    <property type="match status" value="1"/>
</dbReference>
<feature type="domain" description="Signal transduction histidine kinase subgroup 3 dimerisation and phosphoacceptor" evidence="5">
    <location>
        <begin position="301"/>
        <end position="365"/>
    </location>
</feature>